<organism evidence="1 2">
    <name type="scientific">Neisseria flavescens NRL30031/H210</name>
    <dbReference type="NCBI Taxonomy" id="546264"/>
    <lineage>
        <taxon>Bacteria</taxon>
        <taxon>Pseudomonadati</taxon>
        <taxon>Pseudomonadota</taxon>
        <taxon>Betaproteobacteria</taxon>
        <taxon>Neisseriales</taxon>
        <taxon>Neisseriaceae</taxon>
        <taxon>Neisseria</taxon>
    </lineage>
</organism>
<dbReference type="EMBL" id="ACEN01000025">
    <property type="protein sequence ID" value="EEG33876.1"/>
    <property type="molecule type" value="Genomic_DNA"/>
</dbReference>
<accession>C0EM13</accession>
<dbReference type="Proteomes" id="UP000004457">
    <property type="component" value="Unassembled WGS sequence"/>
</dbReference>
<protein>
    <submittedName>
        <fullName evidence="1">Uncharacterized protein</fullName>
    </submittedName>
</protein>
<name>C0EM13_NEIFL</name>
<proteinExistence type="predicted"/>
<gene>
    <name evidence="1" type="ORF">NEIFLAOT_00977</name>
</gene>
<comment type="caution">
    <text evidence="1">The sequence shown here is derived from an EMBL/GenBank/DDBJ whole genome shotgun (WGS) entry which is preliminary data.</text>
</comment>
<evidence type="ECO:0000313" key="2">
    <source>
        <dbReference type="Proteomes" id="UP000004457"/>
    </source>
</evidence>
<evidence type="ECO:0000313" key="1">
    <source>
        <dbReference type="EMBL" id="EEG33876.1"/>
    </source>
</evidence>
<dbReference type="AlphaFoldDB" id="C0EM13"/>
<sequence length="40" mass="4866">MPIFRILFKMNYLLRNARERPSKTFQTAFNGMILNNYLIE</sequence>
<keyword evidence="2" id="KW-1185">Reference proteome</keyword>
<reference evidence="1 2" key="1">
    <citation type="submission" date="2009-01" db="EMBL/GenBank/DDBJ databases">
        <authorList>
            <person name="Fulton L."/>
            <person name="Clifton S."/>
            <person name="Chinwalla A.T."/>
            <person name="Mitreva M."/>
            <person name="Sodergren E."/>
            <person name="Weinstock G."/>
            <person name="Clifton S."/>
            <person name="Dooling D.J."/>
            <person name="Fulton B."/>
            <person name="Minx P."/>
            <person name="Pepin K.H."/>
            <person name="Johnson M."/>
            <person name="Bhonagiri V."/>
            <person name="Nash W.E."/>
            <person name="Mardis E.R."/>
            <person name="Wilson R.K."/>
        </authorList>
    </citation>
    <scope>NUCLEOTIDE SEQUENCE [LARGE SCALE GENOMIC DNA]</scope>
    <source>
        <strain evidence="1 2">NRL30031/H210</strain>
    </source>
</reference>